<evidence type="ECO:0000256" key="9">
    <source>
        <dbReference type="SAM" id="Phobius"/>
    </source>
</evidence>
<evidence type="ECO:0000256" key="7">
    <source>
        <dbReference type="ARBA" id="ARBA00023136"/>
    </source>
</evidence>
<evidence type="ECO:0000256" key="2">
    <source>
        <dbReference type="ARBA" id="ARBA00022448"/>
    </source>
</evidence>
<dbReference type="PANTHER" id="PTHR35011">
    <property type="entry name" value="2,3-DIKETO-L-GULONATE TRAP TRANSPORTER SMALL PERMEASE PROTEIN YIAM"/>
    <property type="match status" value="1"/>
</dbReference>
<comment type="similarity">
    <text evidence="8">Belongs to the TRAP transporter small permease family.</text>
</comment>
<evidence type="ECO:0000256" key="6">
    <source>
        <dbReference type="ARBA" id="ARBA00022989"/>
    </source>
</evidence>
<keyword evidence="4" id="KW-0997">Cell inner membrane</keyword>
<dbReference type="InterPro" id="IPR055348">
    <property type="entry name" value="DctQ"/>
</dbReference>
<evidence type="ECO:0000313" key="11">
    <source>
        <dbReference type="EMBL" id="AYO29666.1"/>
    </source>
</evidence>
<dbReference type="GO" id="GO:0022857">
    <property type="term" value="F:transmembrane transporter activity"/>
    <property type="evidence" value="ECO:0007669"/>
    <property type="project" value="TreeGrafter"/>
</dbReference>
<proteinExistence type="inferred from homology"/>
<keyword evidence="5 9" id="KW-0812">Transmembrane</keyword>
<evidence type="ECO:0000256" key="8">
    <source>
        <dbReference type="ARBA" id="ARBA00038436"/>
    </source>
</evidence>
<feature type="transmembrane region" description="Helical" evidence="9">
    <location>
        <begin position="14"/>
        <end position="38"/>
    </location>
</feature>
<dbReference type="GO" id="GO:0005886">
    <property type="term" value="C:plasma membrane"/>
    <property type="evidence" value="ECO:0007669"/>
    <property type="project" value="UniProtKB-SubCell"/>
</dbReference>
<dbReference type="AlphaFoldDB" id="A0A3G2R2E9"/>
<dbReference type="InterPro" id="IPR007387">
    <property type="entry name" value="TRAP_DctQ"/>
</dbReference>
<feature type="domain" description="Tripartite ATP-independent periplasmic transporters DctQ component" evidence="10">
    <location>
        <begin position="26"/>
        <end position="154"/>
    </location>
</feature>
<dbReference type="Proteomes" id="UP000280960">
    <property type="component" value="Chromosome"/>
</dbReference>
<keyword evidence="3" id="KW-1003">Cell membrane</keyword>
<feature type="transmembrane region" description="Helical" evidence="9">
    <location>
        <begin position="130"/>
        <end position="151"/>
    </location>
</feature>
<name>A0A3G2R2E9_9FIRM</name>
<gene>
    <name evidence="11" type="ORF">D2962_02765</name>
</gene>
<evidence type="ECO:0000313" key="12">
    <source>
        <dbReference type="Proteomes" id="UP000280960"/>
    </source>
</evidence>
<evidence type="ECO:0000259" key="10">
    <source>
        <dbReference type="Pfam" id="PF04290"/>
    </source>
</evidence>
<organism evidence="11 12">
    <name type="scientific">Biomaibacter acetigenes</name>
    <dbReference type="NCBI Taxonomy" id="2316383"/>
    <lineage>
        <taxon>Bacteria</taxon>
        <taxon>Bacillati</taxon>
        <taxon>Bacillota</taxon>
        <taxon>Clostridia</taxon>
        <taxon>Thermosediminibacterales</taxon>
        <taxon>Tepidanaerobacteraceae</taxon>
        <taxon>Biomaibacter</taxon>
    </lineage>
</organism>
<sequence length="159" mass="18332">MVIYEKMLNTVNRILVFIITVLFGAMSLASLLQVIFRYVLKQPLPWSEELARFLFVWVVFLGSAVAIKEKAHVGLEYFVDQLKISQRKIIYALAYILCMFMSIIICINGFNVVKSTLTQLSPAMQVPMGYVYFAIPLGFLLSFFNFIYLFMELFKPVAE</sequence>
<dbReference type="PANTHER" id="PTHR35011:SF2">
    <property type="entry name" value="2,3-DIKETO-L-GULONATE TRAP TRANSPORTER SMALL PERMEASE PROTEIN YIAM"/>
    <property type="match status" value="1"/>
</dbReference>
<comment type="subcellular location">
    <subcellularLocation>
        <location evidence="1">Cell inner membrane</location>
        <topology evidence="1">Multi-pass membrane protein</topology>
    </subcellularLocation>
</comment>
<evidence type="ECO:0000256" key="1">
    <source>
        <dbReference type="ARBA" id="ARBA00004429"/>
    </source>
</evidence>
<dbReference type="GO" id="GO:0015740">
    <property type="term" value="P:C4-dicarboxylate transport"/>
    <property type="evidence" value="ECO:0007669"/>
    <property type="project" value="TreeGrafter"/>
</dbReference>
<accession>A0A3G2R2E9</accession>
<evidence type="ECO:0000256" key="3">
    <source>
        <dbReference type="ARBA" id="ARBA00022475"/>
    </source>
</evidence>
<keyword evidence="12" id="KW-1185">Reference proteome</keyword>
<evidence type="ECO:0000256" key="4">
    <source>
        <dbReference type="ARBA" id="ARBA00022519"/>
    </source>
</evidence>
<dbReference type="Pfam" id="PF04290">
    <property type="entry name" value="DctQ"/>
    <property type="match status" value="1"/>
</dbReference>
<dbReference type="RefSeq" id="WP_120766105.1">
    <property type="nucleotide sequence ID" value="NZ_CP033169.1"/>
</dbReference>
<protein>
    <submittedName>
        <fullName evidence="11">TRAP transporter small permease subunit</fullName>
    </submittedName>
</protein>
<keyword evidence="6 9" id="KW-1133">Transmembrane helix</keyword>
<feature type="transmembrane region" description="Helical" evidence="9">
    <location>
        <begin position="89"/>
        <end position="110"/>
    </location>
</feature>
<keyword evidence="7 9" id="KW-0472">Membrane</keyword>
<feature type="transmembrane region" description="Helical" evidence="9">
    <location>
        <begin position="50"/>
        <end position="68"/>
    </location>
</feature>
<dbReference type="EMBL" id="CP033169">
    <property type="protein sequence ID" value="AYO29666.1"/>
    <property type="molecule type" value="Genomic_DNA"/>
</dbReference>
<evidence type="ECO:0000256" key="5">
    <source>
        <dbReference type="ARBA" id="ARBA00022692"/>
    </source>
</evidence>
<keyword evidence="2" id="KW-0813">Transport</keyword>
<reference evidence="11 12" key="1">
    <citation type="submission" date="2018-10" db="EMBL/GenBank/DDBJ databases">
        <authorList>
            <person name="Zhang X."/>
        </authorList>
    </citation>
    <scope>NUCLEOTIDE SEQUENCE [LARGE SCALE GENOMIC DNA]</scope>
    <source>
        <strain evidence="11 12">SK-G1</strain>
    </source>
</reference>
<dbReference type="KEGG" id="bacg:D2962_02765"/>